<keyword evidence="5" id="KW-1185">Reference proteome</keyword>
<dbReference type="Proteomes" id="UP000440578">
    <property type="component" value="Unassembled WGS sequence"/>
</dbReference>
<sequence>MTTARGRVAVLAAVLLTLQLSASQLLDAQDFEPQVTASCDASTMTILVRTQKPFFGVIHGKDIRTDPCTQFGEGGLETRMRVNLLAAEGDEDYCGVRGNNRTDDRSIPIAVRFHKKLEVAEDKLYVITCGNPGFKNSRGDKSLVTLRLMDRGRRAKEVVYGRPYNLQVKISKPDESYDVGVKNCFSFSTEESRVDLINEQGCPERQGVITKFAYNKTTGTSGRDDRLYVPASVRRPYAAETTPSTIKPSALVDADENANAHLMASTSVFVVEPGETVSLEPLTDCDGYHPEWLLYLCIAFGLLFLIMMIINCFLCTAMTCSCTKTEVVEKDPSLEDYDPYRSWHGSQYSLNGKSNHGYDNYGASTMNSARSVSTTNSDHYAMVHSRPGSRYSEPRSHRSVPRPPRSETGSQYRDQRGYNTTPRY</sequence>
<reference evidence="4 5" key="1">
    <citation type="submission" date="2019-07" db="EMBL/GenBank/DDBJ databases">
        <title>Draft genome assembly of a fouling barnacle, Amphibalanus amphitrite (Darwin, 1854): The first reference genome for Thecostraca.</title>
        <authorList>
            <person name="Kim W."/>
        </authorList>
    </citation>
    <scope>NUCLEOTIDE SEQUENCE [LARGE SCALE GENOMIC DNA]</scope>
    <source>
        <strain evidence="4">SNU_AA5</strain>
        <tissue evidence="4">Soma without cirri and trophi</tissue>
    </source>
</reference>
<gene>
    <name evidence="4" type="ORF">FJT64_002259</name>
</gene>
<evidence type="ECO:0000256" key="2">
    <source>
        <dbReference type="SAM" id="Phobius"/>
    </source>
</evidence>
<organism evidence="4 5">
    <name type="scientific">Amphibalanus amphitrite</name>
    <name type="common">Striped barnacle</name>
    <name type="synonym">Balanus amphitrite</name>
    <dbReference type="NCBI Taxonomy" id="1232801"/>
    <lineage>
        <taxon>Eukaryota</taxon>
        <taxon>Metazoa</taxon>
        <taxon>Ecdysozoa</taxon>
        <taxon>Arthropoda</taxon>
        <taxon>Crustacea</taxon>
        <taxon>Multicrustacea</taxon>
        <taxon>Cirripedia</taxon>
        <taxon>Thoracica</taxon>
        <taxon>Thoracicalcarea</taxon>
        <taxon>Balanomorpha</taxon>
        <taxon>Balanoidea</taxon>
        <taxon>Balanidae</taxon>
        <taxon>Amphibalaninae</taxon>
        <taxon>Amphibalanus</taxon>
    </lineage>
</organism>
<keyword evidence="2" id="KW-0472">Membrane</keyword>
<dbReference type="AlphaFoldDB" id="A0A6A4WKN6"/>
<dbReference type="OrthoDB" id="8171348at2759"/>
<feature type="transmembrane region" description="Helical" evidence="2">
    <location>
        <begin position="292"/>
        <end position="314"/>
    </location>
</feature>
<feature type="compositionally biased region" description="Polar residues" evidence="1">
    <location>
        <begin position="407"/>
        <end position="424"/>
    </location>
</feature>
<evidence type="ECO:0000313" key="5">
    <source>
        <dbReference type="Proteomes" id="UP000440578"/>
    </source>
</evidence>
<evidence type="ECO:0008006" key="6">
    <source>
        <dbReference type="Google" id="ProtNLM"/>
    </source>
</evidence>
<dbReference type="PANTHER" id="PTHR46560">
    <property type="entry name" value="CYPHER, ISOFORM B"/>
    <property type="match status" value="1"/>
</dbReference>
<keyword evidence="3" id="KW-0732">Signal</keyword>
<evidence type="ECO:0000256" key="1">
    <source>
        <dbReference type="SAM" id="MobiDB-lite"/>
    </source>
</evidence>
<accession>A0A6A4WKN6</accession>
<evidence type="ECO:0000256" key="3">
    <source>
        <dbReference type="SAM" id="SignalP"/>
    </source>
</evidence>
<dbReference type="EMBL" id="VIIS01000570">
    <property type="protein sequence ID" value="KAF0307435.1"/>
    <property type="molecule type" value="Genomic_DNA"/>
</dbReference>
<feature type="chain" id="PRO_5025574994" description="ZP domain-containing protein" evidence="3">
    <location>
        <begin position="29"/>
        <end position="424"/>
    </location>
</feature>
<proteinExistence type="predicted"/>
<dbReference type="PANTHER" id="PTHR46560:SF9">
    <property type="entry name" value="ZP DOMAIN-CONTAINING PROTEIN"/>
    <property type="match status" value="1"/>
</dbReference>
<name>A0A6A4WKN6_AMPAM</name>
<feature type="signal peptide" evidence="3">
    <location>
        <begin position="1"/>
        <end position="28"/>
    </location>
</feature>
<evidence type="ECO:0000313" key="4">
    <source>
        <dbReference type="EMBL" id="KAF0307435.1"/>
    </source>
</evidence>
<keyword evidence="2" id="KW-1133">Transmembrane helix</keyword>
<comment type="caution">
    <text evidence="4">The sequence shown here is derived from an EMBL/GenBank/DDBJ whole genome shotgun (WGS) entry which is preliminary data.</text>
</comment>
<keyword evidence="2" id="KW-0812">Transmembrane</keyword>
<feature type="region of interest" description="Disordered" evidence="1">
    <location>
        <begin position="383"/>
        <end position="424"/>
    </location>
</feature>
<protein>
    <recommendedName>
        <fullName evidence="6">ZP domain-containing protein</fullName>
    </recommendedName>
</protein>